<evidence type="ECO:0000313" key="1">
    <source>
        <dbReference type="EMBL" id="MCY4746855.1"/>
    </source>
</evidence>
<dbReference type="Proteomes" id="UP001076464">
    <property type="component" value="Unassembled WGS sequence"/>
</dbReference>
<evidence type="ECO:0000313" key="2">
    <source>
        <dbReference type="Proteomes" id="UP001076464"/>
    </source>
</evidence>
<keyword evidence="2" id="KW-1185">Reference proteome</keyword>
<gene>
    <name evidence="1" type="ORF">NYO99_17900</name>
</gene>
<organism evidence="1 2">
    <name type="scientific">Roseateles hydrophilus</name>
    <dbReference type="NCBI Taxonomy" id="2975054"/>
    <lineage>
        <taxon>Bacteria</taxon>
        <taxon>Pseudomonadati</taxon>
        <taxon>Pseudomonadota</taxon>
        <taxon>Betaproteobacteria</taxon>
        <taxon>Burkholderiales</taxon>
        <taxon>Sphaerotilaceae</taxon>
        <taxon>Roseateles</taxon>
    </lineage>
</organism>
<name>A0ACC6CEZ9_9BURK</name>
<reference evidence="1" key="1">
    <citation type="submission" date="2022-08" db="EMBL/GenBank/DDBJ databases">
        <title>Genome sequencing of Pelomonas sp. UHG3.</title>
        <authorList>
            <person name="So Y."/>
        </authorList>
    </citation>
    <scope>NUCLEOTIDE SEQUENCE</scope>
    <source>
        <strain evidence="1">UHG3</strain>
    </source>
</reference>
<sequence length="122" mass="12701">MRKVKAEPFPAPLIRDAGAFGQAVRAARTGAGISLEAAAQALSISKATLSDLEGGKGTVALGTALRVARDLGAVMFATPLAVHFEASTVLQGLRNAHPEPWGGIDSERPASSRQPLERERST</sequence>
<comment type="caution">
    <text evidence="1">The sequence shown here is derived from an EMBL/GenBank/DDBJ whole genome shotgun (WGS) entry which is preliminary data.</text>
</comment>
<proteinExistence type="predicted"/>
<dbReference type="EMBL" id="JAPPUY010000005">
    <property type="protein sequence ID" value="MCY4746855.1"/>
    <property type="molecule type" value="Genomic_DNA"/>
</dbReference>
<accession>A0ACC6CEZ9</accession>
<protein>
    <submittedName>
        <fullName evidence="1">Helix-turn-helix transcriptional regulator</fullName>
    </submittedName>
</protein>